<dbReference type="EMBL" id="BAWF01000049">
    <property type="protein sequence ID" value="GAF48111.1"/>
    <property type="molecule type" value="Genomic_DNA"/>
</dbReference>
<dbReference type="InterPro" id="IPR002921">
    <property type="entry name" value="Fungal_lipase-type"/>
</dbReference>
<dbReference type="Pfam" id="PF01764">
    <property type="entry name" value="Lipase_3"/>
    <property type="match status" value="1"/>
</dbReference>
<gene>
    <name evidence="2" type="ORF">RW1_049_00200</name>
</gene>
<organism evidence="2 3">
    <name type="scientific">Rhodococcus wratislaviensis NBRC 100605</name>
    <dbReference type="NCBI Taxonomy" id="1219028"/>
    <lineage>
        <taxon>Bacteria</taxon>
        <taxon>Bacillati</taxon>
        <taxon>Actinomycetota</taxon>
        <taxon>Actinomycetes</taxon>
        <taxon>Mycobacteriales</taxon>
        <taxon>Nocardiaceae</taxon>
        <taxon>Rhodococcus</taxon>
    </lineage>
</organism>
<dbReference type="AlphaFoldDB" id="X0QB27"/>
<reference evidence="2 3" key="1">
    <citation type="submission" date="2014-02" db="EMBL/GenBank/DDBJ databases">
        <title>Whole genome shotgun sequence of Rhodococcus wratislaviensis NBRC 100605.</title>
        <authorList>
            <person name="Hosoyama A."/>
            <person name="Tsuchikane K."/>
            <person name="Yoshida I."/>
            <person name="Ohji S."/>
            <person name="Ichikawa N."/>
            <person name="Yamazoe A."/>
            <person name="Fujita N."/>
        </authorList>
    </citation>
    <scope>NUCLEOTIDE SEQUENCE [LARGE SCALE GENOMIC DNA]</scope>
    <source>
        <strain evidence="2 3">NBRC 100605</strain>
    </source>
</reference>
<accession>X0QB27</accession>
<name>X0QB27_RHOWR</name>
<dbReference type="PANTHER" id="PTHR45856">
    <property type="entry name" value="ALPHA/BETA-HYDROLASES SUPERFAMILY PROTEIN"/>
    <property type="match status" value="1"/>
</dbReference>
<evidence type="ECO:0000259" key="1">
    <source>
        <dbReference type="Pfam" id="PF01764"/>
    </source>
</evidence>
<dbReference type="InterPro" id="IPR051218">
    <property type="entry name" value="Sec_MonoDiacylglyc_Lipase"/>
</dbReference>
<dbReference type="PANTHER" id="PTHR45856:SF11">
    <property type="entry name" value="FUNGAL LIPASE-LIKE DOMAIN-CONTAINING PROTEIN"/>
    <property type="match status" value="1"/>
</dbReference>
<dbReference type="CDD" id="cd00519">
    <property type="entry name" value="Lipase_3"/>
    <property type="match status" value="1"/>
</dbReference>
<keyword evidence="3" id="KW-1185">Reference proteome</keyword>
<dbReference type="InterPro" id="IPR029058">
    <property type="entry name" value="AB_hydrolase_fold"/>
</dbReference>
<evidence type="ECO:0000313" key="2">
    <source>
        <dbReference type="EMBL" id="GAF48111.1"/>
    </source>
</evidence>
<protein>
    <recommendedName>
        <fullName evidence="1">Fungal lipase-type domain-containing protein</fullName>
    </recommendedName>
</protein>
<sequence>MMTRLGLPKSRCYMLQVVVDAMFIVSTAYIVQSQDGRVVMLCYRGTQPVNVVNWLTDLDADPAQVEYDLGDDHDERSRVHAGFYRNTRATRFAVIDVLQRALEGWSIAEGSEERIHPIEALYITGHSLGGAMAILMTVMLHAQRRYRDIASVYRATYTFGQPMIGTPEFARACEKLRLGSGDGLLQERIFRYVYGADVVPQLPPRESGRFQHFGVEYRCPRRRGGLPNQAWSRAHRHTSQTTGIGLLLGGVTMLTRQIALFRNLPWQQEIADHGPHNYITALTPKGIRSEFG</sequence>
<comment type="caution">
    <text evidence="2">The sequence shown here is derived from an EMBL/GenBank/DDBJ whole genome shotgun (WGS) entry which is preliminary data.</text>
</comment>
<dbReference type="Gene3D" id="3.40.50.1820">
    <property type="entry name" value="alpha/beta hydrolase"/>
    <property type="match status" value="1"/>
</dbReference>
<dbReference type="GO" id="GO:0006629">
    <property type="term" value="P:lipid metabolic process"/>
    <property type="evidence" value="ECO:0007669"/>
    <property type="project" value="InterPro"/>
</dbReference>
<dbReference type="SUPFAM" id="SSF53474">
    <property type="entry name" value="alpha/beta-Hydrolases"/>
    <property type="match status" value="1"/>
</dbReference>
<evidence type="ECO:0000313" key="3">
    <source>
        <dbReference type="Proteomes" id="UP000019491"/>
    </source>
</evidence>
<dbReference type="Proteomes" id="UP000019491">
    <property type="component" value="Unassembled WGS sequence"/>
</dbReference>
<feature type="domain" description="Fungal lipase-type" evidence="1">
    <location>
        <begin position="41"/>
        <end position="205"/>
    </location>
</feature>
<proteinExistence type="predicted"/>